<evidence type="ECO:0000256" key="12">
    <source>
        <dbReference type="ARBA" id="ARBA00022968"/>
    </source>
</evidence>
<evidence type="ECO:0000256" key="21">
    <source>
        <dbReference type="ARBA" id="ARBA00043065"/>
    </source>
</evidence>
<evidence type="ECO:0000256" key="18">
    <source>
        <dbReference type="ARBA" id="ARBA00040898"/>
    </source>
</evidence>
<keyword evidence="7" id="KW-0328">Glycosyltransferase</keyword>
<dbReference type="InterPro" id="IPR003378">
    <property type="entry name" value="Fringe-like_glycosylTrfase"/>
</dbReference>
<keyword evidence="14" id="KW-0472">Membrane</keyword>
<dbReference type="InterPro" id="IPR026050">
    <property type="entry name" value="C1GALT1/C1GALT1_chp1"/>
</dbReference>
<keyword evidence="11" id="KW-0547">Nucleotide-binding</keyword>
<dbReference type="GO" id="GO:0030145">
    <property type="term" value="F:manganese ion binding"/>
    <property type="evidence" value="ECO:0007669"/>
    <property type="project" value="UniProtKB-ARBA"/>
</dbReference>
<organism evidence="25">
    <name type="scientific">Timema genevievae</name>
    <name type="common">Walking stick</name>
    <dbReference type="NCBI Taxonomy" id="629358"/>
    <lineage>
        <taxon>Eukaryota</taxon>
        <taxon>Metazoa</taxon>
        <taxon>Ecdysozoa</taxon>
        <taxon>Arthropoda</taxon>
        <taxon>Hexapoda</taxon>
        <taxon>Insecta</taxon>
        <taxon>Pterygota</taxon>
        <taxon>Neoptera</taxon>
        <taxon>Polyneoptera</taxon>
        <taxon>Phasmatodea</taxon>
        <taxon>Timematodea</taxon>
        <taxon>Timematoidea</taxon>
        <taxon>Timematidae</taxon>
        <taxon>Timema</taxon>
    </lineage>
</organism>
<evidence type="ECO:0000256" key="5">
    <source>
        <dbReference type="ARBA" id="ARBA00011748"/>
    </source>
</evidence>
<keyword evidence="15" id="KW-1015">Disulfide bond</keyword>
<keyword evidence="13" id="KW-1133">Transmembrane helix</keyword>
<keyword evidence="12" id="KW-0735">Signal-anchor</keyword>
<dbReference type="Pfam" id="PF02434">
    <property type="entry name" value="Fringe"/>
    <property type="match status" value="1"/>
</dbReference>
<feature type="region of interest" description="Disordered" evidence="23">
    <location>
        <begin position="281"/>
        <end position="305"/>
    </location>
</feature>
<evidence type="ECO:0000256" key="14">
    <source>
        <dbReference type="ARBA" id="ARBA00023136"/>
    </source>
</evidence>
<dbReference type="EMBL" id="OE840102">
    <property type="protein sequence ID" value="CAD7589512.1"/>
    <property type="molecule type" value="Genomic_DNA"/>
</dbReference>
<evidence type="ECO:0000256" key="15">
    <source>
        <dbReference type="ARBA" id="ARBA00023157"/>
    </source>
</evidence>
<sequence length="305" mass="34987">MFSDEDLVAREMAQKVRVLCWIMTNPKNHDKKARHVKATWGRRCNIVLFMSSINDTSLPTVALPVKEGRDHLWAKTKEAFKYVYKHYLDQADFFMKADDDTYVVVENLRFMLSIYDPLLPLFFGCRFKPFVKQGYMSGGAGYVLSKAALTLFVEKALPNKRCRQNHGGCEDIEIVLPSHPTGNCLQLVGVKPIDSRDSYGRGRFFPFAPQHHLIPGHINKDFWYTKYVYYESKQGLECCSDTAISFHYVSPSLMYTLDYLIYHLRPYGISHNAYRPTHHANSNVGGTTEKMKEQELKLAGSSTTT</sequence>
<evidence type="ECO:0000256" key="13">
    <source>
        <dbReference type="ARBA" id="ARBA00022989"/>
    </source>
</evidence>
<dbReference type="FunFam" id="3.90.550.50:FF:000017">
    <property type="entry name" value="Glycoprotein-N-acetylgalactosamine 3-beta-galactosyltransferase 1"/>
    <property type="match status" value="1"/>
</dbReference>
<evidence type="ECO:0000256" key="2">
    <source>
        <dbReference type="ARBA" id="ARBA00004606"/>
    </source>
</evidence>
<evidence type="ECO:0000256" key="11">
    <source>
        <dbReference type="ARBA" id="ARBA00022741"/>
    </source>
</evidence>
<evidence type="ECO:0000256" key="19">
    <source>
        <dbReference type="ARBA" id="ARBA00041226"/>
    </source>
</evidence>
<reference evidence="25" key="1">
    <citation type="submission" date="2020-11" db="EMBL/GenBank/DDBJ databases">
        <authorList>
            <person name="Tran Van P."/>
        </authorList>
    </citation>
    <scope>NUCLEOTIDE SEQUENCE</scope>
</reference>
<evidence type="ECO:0000256" key="1">
    <source>
        <dbReference type="ARBA" id="ARBA00001936"/>
    </source>
</evidence>
<accession>A0A7R9JU67</accession>
<comment type="cofactor">
    <cofactor evidence="1">
        <name>Mn(2+)</name>
        <dbReference type="ChEBI" id="CHEBI:29035"/>
    </cofactor>
</comment>
<dbReference type="EC" id="2.4.1.122" evidence="6"/>
<keyword evidence="9" id="KW-0812">Transmembrane</keyword>
<gene>
    <name evidence="25" type="ORF">TGEB3V08_LOCUS3448</name>
</gene>
<evidence type="ECO:0000256" key="10">
    <source>
        <dbReference type="ARBA" id="ARBA00022723"/>
    </source>
</evidence>
<evidence type="ECO:0000256" key="4">
    <source>
        <dbReference type="ARBA" id="ARBA00006462"/>
    </source>
</evidence>
<feature type="domain" description="Fringe-like glycosyltransferase" evidence="24">
    <location>
        <begin position="18"/>
        <end position="150"/>
    </location>
</feature>
<comment type="similarity">
    <text evidence="4">Belongs to the glycosyltransferase 31 family. Beta3-Gal-T subfamily.</text>
</comment>
<evidence type="ECO:0000256" key="23">
    <source>
        <dbReference type="SAM" id="MobiDB-lite"/>
    </source>
</evidence>
<dbReference type="GO" id="GO:0016263">
    <property type="term" value="F:glycoprotein-N-acetylgalactosamine 3-beta-galactosyltransferase activity"/>
    <property type="evidence" value="ECO:0007669"/>
    <property type="project" value="UniProtKB-EC"/>
</dbReference>
<dbReference type="PANTHER" id="PTHR23033:SF14">
    <property type="entry name" value="GLYCOPROTEIN-N-ACETYLGALACTOSAMINE 3-BETA-GALACTOSYLTRANSFERASE 1-RELATED"/>
    <property type="match status" value="1"/>
</dbReference>
<proteinExistence type="inferred from homology"/>
<comment type="subcellular location">
    <subcellularLocation>
        <location evidence="2">Membrane</location>
        <topology evidence="2">Single-pass type II membrane protein</topology>
    </subcellularLocation>
</comment>
<evidence type="ECO:0000256" key="7">
    <source>
        <dbReference type="ARBA" id="ARBA00022676"/>
    </source>
</evidence>
<evidence type="ECO:0000256" key="20">
    <source>
        <dbReference type="ARBA" id="ARBA00042009"/>
    </source>
</evidence>
<dbReference type="AlphaFoldDB" id="A0A7R9JU67"/>
<evidence type="ECO:0000256" key="17">
    <source>
        <dbReference type="ARBA" id="ARBA00023211"/>
    </source>
</evidence>
<dbReference type="UniPathway" id="UPA00378"/>
<protein>
    <recommendedName>
        <fullName evidence="18">Glycoprotein-N-acetylgalactosamine 3-beta-galactosyltransferase 1</fullName>
        <ecNumber evidence="6">2.4.1.122</ecNumber>
    </recommendedName>
    <alternativeName>
        <fullName evidence="20">Core 1 O-glycan T-synthase</fullName>
    </alternativeName>
    <alternativeName>
        <fullName evidence="21">Core 1 UDP-galactose:N-acetylgalactosamine-alpha-R beta 1,3-galactosyltransferase 1</fullName>
    </alternativeName>
    <alternativeName>
        <fullName evidence="19">Core 1 beta1,3-galactosyltransferase 1</fullName>
    </alternativeName>
</protein>
<evidence type="ECO:0000256" key="9">
    <source>
        <dbReference type="ARBA" id="ARBA00022692"/>
    </source>
</evidence>
<comment type="function">
    <text evidence="22">Glycosyltransferase that generates the core 1 O-glycan Gal-beta1-3GalNAc-alpha1-Ser/Thr (T antigen), which is a precursor for many extended O-glycans in glycoproteins.</text>
</comment>
<evidence type="ECO:0000256" key="22">
    <source>
        <dbReference type="ARBA" id="ARBA00059245"/>
    </source>
</evidence>
<keyword evidence="17" id="KW-0464">Manganese</keyword>
<comment type="subunit">
    <text evidence="5">Homodimer; disulfide-linked.</text>
</comment>
<evidence type="ECO:0000259" key="24">
    <source>
        <dbReference type="Pfam" id="PF02434"/>
    </source>
</evidence>
<dbReference type="GO" id="GO:0000166">
    <property type="term" value="F:nucleotide binding"/>
    <property type="evidence" value="ECO:0007669"/>
    <property type="project" value="UniProtKB-KW"/>
</dbReference>
<evidence type="ECO:0000256" key="16">
    <source>
        <dbReference type="ARBA" id="ARBA00023180"/>
    </source>
</evidence>
<evidence type="ECO:0000256" key="8">
    <source>
        <dbReference type="ARBA" id="ARBA00022679"/>
    </source>
</evidence>
<keyword evidence="16" id="KW-0325">Glycoprotein</keyword>
<dbReference type="Gene3D" id="3.90.550.50">
    <property type="match status" value="1"/>
</dbReference>
<keyword evidence="10" id="KW-0479">Metal-binding</keyword>
<evidence type="ECO:0000256" key="3">
    <source>
        <dbReference type="ARBA" id="ARBA00004922"/>
    </source>
</evidence>
<dbReference type="PANTHER" id="PTHR23033">
    <property type="entry name" value="BETA1,3-GALACTOSYLTRANSFERASE"/>
    <property type="match status" value="1"/>
</dbReference>
<comment type="pathway">
    <text evidence="3">Protein modification; protein glycosylation.</text>
</comment>
<evidence type="ECO:0000256" key="6">
    <source>
        <dbReference type="ARBA" id="ARBA00012557"/>
    </source>
</evidence>
<evidence type="ECO:0000313" key="25">
    <source>
        <dbReference type="EMBL" id="CAD7589512.1"/>
    </source>
</evidence>
<dbReference type="GO" id="GO:0016020">
    <property type="term" value="C:membrane"/>
    <property type="evidence" value="ECO:0007669"/>
    <property type="project" value="UniProtKB-SubCell"/>
</dbReference>
<keyword evidence="8" id="KW-0808">Transferase</keyword>
<name>A0A7R9JU67_TIMGE</name>